<reference evidence="3" key="1">
    <citation type="journal article" date="2019" name="Int. J. Syst. Evol. Microbiol.">
        <title>The Global Catalogue of Microorganisms (GCM) 10K type strain sequencing project: providing services to taxonomists for standard genome sequencing and annotation.</title>
        <authorList>
            <consortium name="The Broad Institute Genomics Platform"/>
            <consortium name="The Broad Institute Genome Sequencing Center for Infectious Disease"/>
            <person name="Wu L."/>
            <person name="Ma J."/>
        </authorList>
    </citation>
    <scope>NUCLEOTIDE SEQUENCE [LARGE SCALE GENOMIC DNA]</scope>
    <source>
        <strain evidence="3">JCM 16601</strain>
    </source>
</reference>
<dbReference type="EMBL" id="BAAAZC010000012">
    <property type="protein sequence ID" value="GAA3969525.1"/>
    <property type="molecule type" value="Genomic_DNA"/>
</dbReference>
<gene>
    <name evidence="2" type="ORF">GCM10022210_18110</name>
</gene>
<comment type="caution">
    <text evidence="2">The sequence shown here is derived from an EMBL/GenBank/DDBJ whole genome shotgun (WGS) entry which is preliminary data.</text>
</comment>
<sequence length="227" mass="25929">MKNITLLIFALLFVKTGFAQETVERSRQTGRHITEKLRVLKSDKSTRQGLCQVIYDKKYAIASGQFDHDVKVGIWHFYGSDGQLLQNYDYTTKELTYEAPEDTLSNLRYFVDKQLTDSDKTTKPLKIGGRYYGFLPYLKLFRLPGNLMDINRAVSVAVCELLVSPYGRLAYLKVTLYSGNFSKTFNLNIDLLSEEDKVFVPATVNNEPIGCRIMLRAYIEDDGTLGF</sequence>
<organism evidence="2 3">
    <name type="scientific">Mucilaginibacter dorajii</name>
    <dbReference type="NCBI Taxonomy" id="692994"/>
    <lineage>
        <taxon>Bacteria</taxon>
        <taxon>Pseudomonadati</taxon>
        <taxon>Bacteroidota</taxon>
        <taxon>Sphingobacteriia</taxon>
        <taxon>Sphingobacteriales</taxon>
        <taxon>Sphingobacteriaceae</taxon>
        <taxon>Mucilaginibacter</taxon>
    </lineage>
</organism>
<keyword evidence="1" id="KW-0732">Signal</keyword>
<keyword evidence="3" id="KW-1185">Reference proteome</keyword>
<accession>A0ABP7PR01</accession>
<evidence type="ECO:0000256" key="1">
    <source>
        <dbReference type="SAM" id="SignalP"/>
    </source>
</evidence>
<feature type="signal peptide" evidence="1">
    <location>
        <begin position="1"/>
        <end position="19"/>
    </location>
</feature>
<dbReference type="Proteomes" id="UP001500742">
    <property type="component" value="Unassembled WGS sequence"/>
</dbReference>
<evidence type="ECO:0000313" key="3">
    <source>
        <dbReference type="Proteomes" id="UP001500742"/>
    </source>
</evidence>
<feature type="chain" id="PRO_5046217854" evidence="1">
    <location>
        <begin position="20"/>
        <end position="227"/>
    </location>
</feature>
<evidence type="ECO:0000313" key="2">
    <source>
        <dbReference type="EMBL" id="GAA3969525.1"/>
    </source>
</evidence>
<name>A0ABP7PR01_9SPHI</name>
<dbReference type="RefSeq" id="WP_259097062.1">
    <property type="nucleotide sequence ID" value="NZ_BAAAZC010000012.1"/>
</dbReference>
<protein>
    <submittedName>
        <fullName evidence="2">Uncharacterized protein</fullName>
    </submittedName>
</protein>
<proteinExistence type="predicted"/>